<protein>
    <submittedName>
        <fullName evidence="1">Uncharacterized protein</fullName>
    </submittedName>
</protein>
<name>A0A8S1ST27_PAROT</name>
<comment type="caution">
    <text evidence="1">The sequence shown here is derived from an EMBL/GenBank/DDBJ whole genome shotgun (WGS) entry which is preliminary data.</text>
</comment>
<evidence type="ECO:0000313" key="1">
    <source>
        <dbReference type="EMBL" id="CAD8144045.1"/>
    </source>
</evidence>
<dbReference type="PANTHER" id="PTHR33706">
    <property type="entry name" value="MORN VARIANT REPEAT PROTEIN"/>
    <property type="match status" value="1"/>
</dbReference>
<sequence length="688" mass="80346">MKSKNLCVLWSPYLSIHHNFGNQMLIYIYIILRIQNFISFSSNLNLNPRDFQNKQLKMKSKSQKKLVCVEPIDEAKTQELVVYYWNYGWGKHMKINIQIEVSQDNYILYYKDGALLKKDEHKPQYEIIKNWFQIQNLRFIGDYQNFKKFGKWIAIFDGIELGAGYYDNGLKIGQWKEQWNNYSKLAQKIEKGQYSENIKIGKWNYFYNNKQIGGGLYDQEGVKIGKWIDTNERFQEYSQVTYAGEYKFGKKVGMWYIWKRQHGNSQENRIIGCGLYVEGIKTGFWIEISDGYSSRSEITYTGNYKNGQKVGRWDIWFNNNDSIQGNTKIGGGFYDERGGELKMGQWVDVSDGFSTISQVTFKGEYKNGKKFGKWDIYHEEQQNDIIGGGLYDEAGQGSKIGKWIEISDGFTSFSKVTYQGQYQNGQKVGKWDIWHDYQGNDQIGGGLYDKTGQEVKIGKWIEISDGFGDYSQVTYEGQYKNGKKSGRWNIWFSYQGKHKIGGGTYDKAGKELKVGEWIDVSVEYSSEAQVTYKGKYNQGIKVGMWDIFYKQDGYEFKTKNEKIGGGKYDKEGQGFKIGKWLDISDEFREGNEILYQGEYQSGIKVGNWDTLLKQSNSKEQKEKIGGGQYEEIQGCKIGQWVEICDEYWLHKVTYKGEYRNGKKIGKWMKIEINKKNYKKEEREVQYDK</sequence>
<dbReference type="OMA" id="WIDTNER"/>
<dbReference type="Proteomes" id="UP000683925">
    <property type="component" value="Unassembled WGS sequence"/>
</dbReference>
<proteinExistence type="predicted"/>
<gene>
    <name evidence="1" type="ORF">POCTA_138.1.T0150377</name>
</gene>
<accession>A0A8S1ST27</accession>
<organism evidence="1 2">
    <name type="scientific">Paramecium octaurelia</name>
    <dbReference type="NCBI Taxonomy" id="43137"/>
    <lineage>
        <taxon>Eukaryota</taxon>
        <taxon>Sar</taxon>
        <taxon>Alveolata</taxon>
        <taxon>Ciliophora</taxon>
        <taxon>Intramacronucleata</taxon>
        <taxon>Oligohymenophorea</taxon>
        <taxon>Peniculida</taxon>
        <taxon>Parameciidae</taxon>
        <taxon>Paramecium</taxon>
    </lineage>
</organism>
<keyword evidence="2" id="KW-1185">Reference proteome</keyword>
<dbReference type="AlphaFoldDB" id="A0A8S1ST27"/>
<dbReference type="OrthoDB" id="298777at2759"/>
<dbReference type="EMBL" id="CAJJDP010000015">
    <property type="protein sequence ID" value="CAD8144045.1"/>
    <property type="molecule type" value="Genomic_DNA"/>
</dbReference>
<evidence type="ECO:0000313" key="2">
    <source>
        <dbReference type="Proteomes" id="UP000683925"/>
    </source>
</evidence>
<reference evidence="1" key="1">
    <citation type="submission" date="2021-01" db="EMBL/GenBank/DDBJ databases">
        <authorList>
            <consortium name="Genoscope - CEA"/>
            <person name="William W."/>
        </authorList>
    </citation>
    <scope>NUCLEOTIDE SEQUENCE</scope>
</reference>
<dbReference type="PANTHER" id="PTHR33706:SF1">
    <property type="entry name" value="TPR REPEAT PROTEIN"/>
    <property type="match status" value="1"/>
</dbReference>